<dbReference type="RefSeq" id="WP_186432622.1">
    <property type="nucleotide sequence ID" value="NZ_ULFV01000012.1"/>
</dbReference>
<comment type="caution">
    <text evidence="6">The sequence shown here is derived from an EMBL/GenBank/DDBJ whole genome shotgun (WGS) entry which is preliminary data.</text>
</comment>
<dbReference type="EMBL" id="WERV01000003">
    <property type="protein sequence ID" value="MDV7715055.1"/>
    <property type="molecule type" value="Genomic_DNA"/>
</dbReference>
<dbReference type="Gene3D" id="1.10.10.10">
    <property type="entry name" value="Winged helix-like DNA-binding domain superfamily/Winged helix DNA-binding domain"/>
    <property type="match status" value="1"/>
</dbReference>
<dbReference type="GO" id="GO:0008982">
    <property type="term" value="F:protein-N(PI)-phosphohistidine-sugar phosphotransferase activity"/>
    <property type="evidence" value="ECO:0007669"/>
    <property type="project" value="InterPro"/>
</dbReference>
<dbReference type="SUPFAM" id="SSF52794">
    <property type="entry name" value="PTS system IIB component-like"/>
    <property type="match status" value="1"/>
</dbReference>
<dbReference type="InterPro" id="IPR036095">
    <property type="entry name" value="PTS_EIIB-like_sf"/>
</dbReference>
<dbReference type="Pfam" id="PF08279">
    <property type="entry name" value="HTH_11"/>
    <property type="match status" value="1"/>
</dbReference>
<dbReference type="CDD" id="cd05568">
    <property type="entry name" value="PTS_IIB_bgl_like"/>
    <property type="match status" value="1"/>
</dbReference>
<protein>
    <submittedName>
        <fullName evidence="6">PRD domain-containing protein</fullName>
    </submittedName>
</protein>
<dbReference type="InterPro" id="IPR050661">
    <property type="entry name" value="BglG_antiterminators"/>
</dbReference>
<gene>
    <name evidence="6" type="ORF">GA838_04635</name>
</gene>
<dbReference type="SUPFAM" id="SSF63520">
    <property type="entry name" value="PTS-regulatory domain, PRD"/>
    <property type="match status" value="2"/>
</dbReference>
<keyword evidence="2" id="KW-0677">Repeat</keyword>
<dbReference type="InterPro" id="IPR007737">
    <property type="entry name" value="Mga_HTH"/>
</dbReference>
<evidence type="ECO:0000256" key="2">
    <source>
        <dbReference type="ARBA" id="ARBA00022737"/>
    </source>
</evidence>
<keyword evidence="5" id="KW-0804">Transcription</keyword>
<dbReference type="Pfam" id="PF02302">
    <property type="entry name" value="PTS_IIB"/>
    <property type="match status" value="1"/>
</dbReference>
<name>A0A483BA57_OENOE</name>
<keyword evidence="4" id="KW-0010">Activator</keyword>
<evidence type="ECO:0000256" key="5">
    <source>
        <dbReference type="ARBA" id="ARBA00023163"/>
    </source>
</evidence>
<proteinExistence type="predicted"/>
<keyword evidence="3" id="KW-0805">Transcription regulation</keyword>
<dbReference type="GO" id="GO:0009401">
    <property type="term" value="P:phosphoenolpyruvate-dependent sugar phosphotransferase system"/>
    <property type="evidence" value="ECO:0007669"/>
    <property type="project" value="InterPro"/>
</dbReference>
<dbReference type="Proteomes" id="UP001281024">
    <property type="component" value="Unassembled WGS sequence"/>
</dbReference>
<reference evidence="6" key="1">
    <citation type="submission" date="2019-10" db="EMBL/GenBank/DDBJ databases">
        <title>Malate fermentation in French cider.</title>
        <authorList>
            <person name="Cousin F.J."/>
            <person name="Medina Fernandez S."/>
            <person name="Misery B."/>
            <person name="Laplace J.-M."/>
            <person name="Cretenet M."/>
        </authorList>
    </citation>
    <scope>NUCLEOTIDE SEQUENCE</scope>
    <source>
        <strain evidence="6">UCMA15129</strain>
    </source>
</reference>
<dbReference type="InterPro" id="IPR013196">
    <property type="entry name" value="HTH_11"/>
</dbReference>
<organism evidence="6 7">
    <name type="scientific">Oenococcus oeni</name>
    <name type="common">Leuconostoc oenos</name>
    <dbReference type="NCBI Taxonomy" id="1247"/>
    <lineage>
        <taxon>Bacteria</taxon>
        <taxon>Bacillati</taxon>
        <taxon>Bacillota</taxon>
        <taxon>Bacilli</taxon>
        <taxon>Lactobacillales</taxon>
        <taxon>Lactobacillaceae</taxon>
        <taxon>Oenococcus</taxon>
    </lineage>
</organism>
<dbReference type="GO" id="GO:0006355">
    <property type="term" value="P:regulation of DNA-templated transcription"/>
    <property type="evidence" value="ECO:0007669"/>
    <property type="project" value="InterPro"/>
</dbReference>
<dbReference type="Gene3D" id="1.10.1790.10">
    <property type="entry name" value="PRD domain"/>
    <property type="match status" value="2"/>
</dbReference>
<dbReference type="Pfam" id="PF05043">
    <property type="entry name" value="Mga"/>
    <property type="match status" value="1"/>
</dbReference>
<sequence>MQLTKNQQAIINLLLQSRDYVSADQVSKKLGFSTKTILRNVKSINAQSNEKNLIISERGKGLKLDYSSYILDRNNQDTDLSKDSIVERRNNVLLEILFRSPYFIDLDKTYDKYYVSKSVIETDIKAIKELLITYDVNLQREGYHVSVYGNERNIRQALNSTIIKLNLMNSDNIQELSTDFPGLDSNDEEFLVSRIEFIERRLNIAIPYPYNINLFSHMYIMMNRFKQGAVKNSTSKSLTEQQEKIKEKYQNIYRVTSQVIDDISNYLHIRVPLGEEFNLLQYLVSVHYDRDVIFNGQTPKIVEKIVSYSLDYFSIDKRTKAAVLLAEDLTNHIKPMMNRLNSGIVVANRLLSDIQVTYPNIFDKVRILFQKISRKFKIPDVPNDEIGFITLYFAKYKEQVIRRKKVLIMCTSGFGTAQLLNTKISKVFPELQIVDVIGTSELNSKLKDNPDIDMIISTVNVKKTSKKIILVSALFNSQDRDRIERELEKQSNENTI</sequence>
<dbReference type="InterPro" id="IPR003501">
    <property type="entry name" value="PTS_EIIB_2/3"/>
</dbReference>
<accession>A0A483BA57</accession>
<dbReference type="PROSITE" id="PS51372">
    <property type="entry name" value="PRD_2"/>
    <property type="match status" value="2"/>
</dbReference>
<dbReference type="InterPro" id="IPR036388">
    <property type="entry name" value="WH-like_DNA-bd_sf"/>
</dbReference>
<evidence type="ECO:0000256" key="3">
    <source>
        <dbReference type="ARBA" id="ARBA00023015"/>
    </source>
</evidence>
<keyword evidence="1" id="KW-0808">Transferase</keyword>
<evidence type="ECO:0000256" key="1">
    <source>
        <dbReference type="ARBA" id="ARBA00022679"/>
    </source>
</evidence>
<dbReference type="AlphaFoldDB" id="A0A483BA57"/>
<dbReference type="PANTHER" id="PTHR30185">
    <property type="entry name" value="CRYPTIC BETA-GLUCOSIDE BGL OPERON ANTITERMINATOR"/>
    <property type="match status" value="1"/>
</dbReference>
<dbReference type="PROSITE" id="PS51099">
    <property type="entry name" value="PTS_EIIB_TYPE_2"/>
    <property type="match status" value="1"/>
</dbReference>
<dbReference type="Gene3D" id="3.40.50.2300">
    <property type="match status" value="1"/>
</dbReference>
<dbReference type="InterPro" id="IPR036634">
    <property type="entry name" value="PRD_sf"/>
</dbReference>
<dbReference type="PANTHER" id="PTHR30185:SF18">
    <property type="entry name" value="TRANSCRIPTIONAL REGULATOR MTLR"/>
    <property type="match status" value="1"/>
</dbReference>
<dbReference type="InterPro" id="IPR011608">
    <property type="entry name" value="PRD"/>
</dbReference>
<dbReference type="InterPro" id="IPR013011">
    <property type="entry name" value="PTS_EIIB_2"/>
</dbReference>
<evidence type="ECO:0000313" key="6">
    <source>
        <dbReference type="EMBL" id="MDV7715055.1"/>
    </source>
</evidence>
<dbReference type="Pfam" id="PF00874">
    <property type="entry name" value="PRD"/>
    <property type="match status" value="2"/>
</dbReference>
<evidence type="ECO:0000256" key="4">
    <source>
        <dbReference type="ARBA" id="ARBA00023159"/>
    </source>
</evidence>
<evidence type="ECO:0000313" key="7">
    <source>
        <dbReference type="Proteomes" id="UP001281024"/>
    </source>
</evidence>